<sequence>MGYFGNMVGLRRYQPKLYRCAYSYMPKWVNQLQWRRWAVIG</sequence>
<dbReference type="EMBL" id="GBXM01028486">
    <property type="protein sequence ID" value="JAH80091.1"/>
    <property type="molecule type" value="Transcribed_RNA"/>
</dbReference>
<accession>A0A0E9VPX4</accession>
<proteinExistence type="predicted"/>
<dbReference type="AlphaFoldDB" id="A0A0E9VPX4"/>
<evidence type="ECO:0000313" key="1">
    <source>
        <dbReference type="EMBL" id="JAH80091.1"/>
    </source>
</evidence>
<name>A0A0E9VPX4_ANGAN</name>
<reference evidence="1" key="1">
    <citation type="submission" date="2014-11" db="EMBL/GenBank/DDBJ databases">
        <authorList>
            <person name="Amaro Gonzalez C."/>
        </authorList>
    </citation>
    <scope>NUCLEOTIDE SEQUENCE</scope>
</reference>
<organism evidence="1">
    <name type="scientific">Anguilla anguilla</name>
    <name type="common">European freshwater eel</name>
    <name type="synonym">Muraena anguilla</name>
    <dbReference type="NCBI Taxonomy" id="7936"/>
    <lineage>
        <taxon>Eukaryota</taxon>
        <taxon>Metazoa</taxon>
        <taxon>Chordata</taxon>
        <taxon>Craniata</taxon>
        <taxon>Vertebrata</taxon>
        <taxon>Euteleostomi</taxon>
        <taxon>Actinopterygii</taxon>
        <taxon>Neopterygii</taxon>
        <taxon>Teleostei</taxon>
        <taxon>Anguilliformes</taxon>
        <taxon>Anguillidae</taxon>
        <taxon>Anguilla</taxon>
    </lineage>
</organism>
<protein>
    <submittedName>
        <fullName evidence="1">Uncharacterized protein</fullName>
    </submittedName>
</protein>
<reference evidence="1" key="2">
    <citation type="journal article" date="2015" name="Fish Shellfish Immunol.">
        <title>Early steps in the European eel (Anguilla anguilla)-Vibrio vulnificus interaction in the gills: Role of the RtxA13 toxin.</title>
        <authorList>
            <person name="Callol A."/>
            <person name="Pajuelo D."/>
            <person name="Ebbesson L."/>
            <person name="Teles M."/>
            <person name="MacKenzie S."/>
            <person name="Amaro C."/>
        </authorList>
    </citation>
    <scope>NUCLEOTIDE SEQUENCE</scope>
</reference>